<reference evidence="2" key="1">
    <citation type="submission" date="2023-06" db="EMBL/GenBank/DDBJ databases">
        <title>Genome-scale phylogeny and comparative genomics of the fungal order Sordariales.</title>
        <authorList>
            <consortium name="Lawrence Berkeley National Laboratory"/>
            <person name="Hensen N."/>
            <person name="Bonometti L."/>
            <person name="Westerberg I."/>
            <person name="Brannstrom I.O."/>
            <person name="Guillou S."/>
            <person name="Cros-Aarteil S."/>
            <person name="Calhoun S."/>
            <person name="Haridas S."/>
            <person name="Kuo A."/>
            <person name="Mondo S."/>
            <person name="Pangilinan J."/>
            <person name="Riley R."/>
            <person name="Labutti K."/>
            <person name="Andreopoulos B."/>
            <person name="Lipzen A."/>
            <person name="Chen C."/>
            <person name="Yanf M."/>
            <person name="Daum C."/>
            <person name="Ng V."/>
            <person name="Clum A."/>
            <person name="Steindorff A."/>
            <person name="Ohm R."/>
            <person name="Martin F."/>
            <person name="Silar P."/>
            <person name="Natvig D."/>
            <person name="Lalanne C."/>
            <person name="Gautier V."/>
            <person name="Ament-Velasquez S.L."/>
            <person name="Kruys A."/>
            <person name="Hutchinson M.I."/>
            <person name="Powell A.J."/>
            <person name="Barry K."/>
            <person name="Miller A.N."/>
            <person name="Grigoriev I.V."/>
            <person name="Debuchy R."/>
            <person name="Gladieux P."/>
            <person name="Thoren M.H."/>
            <person name="Johannesson H."/>
        </authorList>
    </citation>
    <scope>NUCLEOTIDE SEQUENCE</scope>
    <source>
        <strain evidence="2">PSN4</strain>
    </source>
</reference>
<dbReference type="AlphaFoldDB" id="A0AAJ0B1J0"/>
<gene>
    <name evidence="2" type="ORF">QBC47DRAFT_151182</name>
</gene>
<accession>A0AAJ0B1J0</accession>
<evidence type="ECO:0000256" key="1">
    <source>
        <dbReference type="SAM" id="Phobius"/>
    </source>
</evidence>
<keyword evidence="1" id="KW-0812">Transmembrane</keyword>
<evidence type="ECO:0000313" key="2">
    <source>
        <dbReference type="EMBL" id="KAK1749485.1"/>
    </source>
</evidence>
<keyword evidence="3" id="KW-1185">Reference proteome</keyword>
<keyword evidence="1" id="KW-0472">Membrane</keyword>
<feature type="transmembrane region" description="Helical" evidence="1">
    <location>
        <begin position="12"/>
        <end position="31"/>
    </location>
</feature>
<name>A0AAJ0B1J0_9PEZI</name>
<dbReference type="PROSITE" id="PS51257">
    <property type="entry name" value="PROKAR_LIPOPROTEIN"/>
    <property type="match status" value="1"/>
</dbReference>
<dbReference type="EMBL" id="MU839857">
    <property type="protein sequence ID" value="KAK1749485.1"/>
    <property type="molecule type" value="Genomic_DNA"/>
</dbReference>
<protein>
    <submittedName>
        <fullName evidence="2">Uncharacterized protein</fullName>
    </submittedName>
</protein>
<proteinExistence type="predicted"/>
<comment type="caution">
    <text evidence="2">The sequence shown here is derived from an EMBL/GenBank/DDBJ whole genome shotgun (WGS) entry which is preliminary data.</text>
</comment>
<keyword evidence="1" id="KW-1133">Transmembrane helix</keyword>
<organism evidence="2 3">
    <name type="scientific">Echria macrotheca</name>
    <dbReference type="NCBI Taxonomy" id="438768"/>
    <lineage>
        <taxon>Eukaryota</taxon>
        <taxon>Fungi</taxon>
        <taxon>Dikarya</taxon>
        <taxon>Ascomycota</taxon>
        <taxon>Pezizomycotina</taxon>
        <taxon>Sordariomycetes</taxon>
        <taxon>Sordariomycetidae</taxon>
        <taxon>Sordariales</taxon>
        <taxon>Schizotheciaceae</taxon>
        <taxon>Echria</taxon>
    </lineage>
</organism>
<sequence>MGSGSTRPNTPGRLCLVLLTGTVGCVSVLSPPERSRRIKPKGQLVRVSFDICAYLHHRNGSPGDGDLMRGF</sequence>
<evidence type="ECO:0000313" key="3">
    <source>
        <dbReference type="Proteomes" id="UP001239445"/>
    </source>
</evidence>
<dbReference type="Proteomes" id="UP001239445">
    <property type="component" value="Unassembled WGS sequence"/>
</dbReference>